<dbReference type="EMBL" id="CARXXK010000002">
    <property type="protein sequence ID" value="CAI6359350.1"/>
    <property type="molecule type" value="Genomic_DNA"/>
</dbReference>
<dbReference type="Proteomes" id="UP001160148">
    <property type="component" value="Unassembled WGS sequence"/>
</dbReference>
<name>A0AAV0WTS9_9HEMI</name>
<comment type="caution">
    <text evidence="1">The sequence shown here is derived from an EMBL/GenBank/DDBJ whole genome shotgun (WGS) entry which is preliminary data.</text>
</comment>
<sequence>MPYKCCAYGCNNVDGVDKNIKLFRFPLNETTKKNGLMPSREKILKHPNIVDCAVHILTPMILLKIQTD</sequence>
<dbReference type="SUPFAM" id="SSF57716">
    <property type="entry name" value="Glucocorticoid receptor-like (DNA-binding domain)"/>
    <property type="match status" value="1"/>
</dbReference>
<evidence type="ECO:0000313" key="2">
    <source>
        <dbReference type="Proteomes" id="UP001160148"/>
    </source>
</evidence>
<protein>
    <recommendedName>
        <fullName evidence="3">THAP-type domain-containing protein</fullName>
    </recommendedName>
</protein>
<dbReference type="AlphaFoldDB" id="A0AAV0WTS9"/>
<keyword evidence="2" id="KW-1185">Reference proteome</keyword>
<proteinExistence type="predicted"/>
<organism evidence="1 2">
    <name type="scientific">Macrosiphum euphorbiae</name>
    <name type="common">potato aphid</name>
    <dbReference type="NCBI Taxonomy" id="13131"/>
    <lineage>
        <taxon>Eukaryota</taxon>
        <taxon>Metazoa</taxon>
        <taxon>Ecdysozoa</taxon>
        <taxon>Arthropoda</taxon>
        <taxon>Hexapoda</taxon>
        <taxon>Insecta</taxon>
        <taxon>Pterygota</taxon>
        <taxon>Neoptera</taxon>
        <taxon>Paraneoptera</taxon>
        <taxon>Hemiptera</taxon>
        <taxon>Sternorrhyncha</taxon>
        <taxon>Aphidomorpha</taxon>
        <taxon>Aphidoidea</taxon>
        <taxon>Aphididae</taxon>
        <taxon>Macrosiphini</taxon>
        <taxon>Macrosiphum</taxon>
    </lineage>
</organism>
<gene>
    <name evidence="1" type="ORF">MEUPH1_LOCUS14771</name>
</gene>
<evidence type="ECO:0000313" key="1">
    <source>
        <dbReference type="EMBL" id="CAI6359350.1"/>
    </source>
</evidence>
<evidence type="ECO:0008006" key="3">
    <source>
        <dbReference type="Google" id="ProtNLM"/>
    </source>
</evidence>
<reference evidence="1 2" key="1">
    <citation type="submission" date="2023-01" db="EMBL/GenBank/DDBJ databases">
        <authorList>
            <person name="Whitehead M."/>
        </authorList>
    </citation>
    <scope>NUCLEOTIDE SEQUENCE [LARGE SCALE GENOMIC DNA]</scope>
</reference>
<accession>A0AAV0WTS9</accession>